<sequence>MIEPVYQAATRAGYDAVAAEYTELARVALAREPFARAALTAFAELVEGPVAELGCGPGMVSAFLHGLGVDVFGIDLSPAMVAIARREHPGLRFEVGTMTELDLPDGALGGIVAWYSIIHIPPAELPALFAGFHRVLRPGGHLQLAFQVGEGTLHLAEALGKQVGLDFHRGEPDRIGELLTAAGFEVRAVLRRARDPEERTPQAYLLARKVDHEAIATD</sequence>
<evidence type="ECO:0000259" key="3">
    <source>
        <dbReference type="Pfam" id="PF13649"/>
    </source>
</evidence>
<gene>
    <name evidence="4" type="ORF">HNR67_000614</name>
</gene>
<dbReference type="GO" id="GO:0032259">
    <property type="term" value="P:methylation"/>
    <property type="evidence" value="ECO:0007669"/>
    <property type="project" value="UniProtKB-KW"/>
</dbReference>
<feature type="domain" description="Methyltransferase" evidence="3">
    <location>
        <begin position="50"/>
        <end position="140"/>
    </location>
</feature>
<reference evidence="4 5" key="1">
    <citation type="submission" date="2020-08" db="EMBL/GenBank/DDBJ databases">
        <title>Sequencing the genomes of 1000 actinobacteria strains.</title>
        <authorList>
            <person name="Klenk H.-P."/>
        </authorList>
    </citation>
    <scope>NUCLEOTIDE SEQUENCE [LARGE SCALE GENOMIC DNA]</scope>
    <source>
        <strain evidence="4 5">DSM 44230</strain>
    </source>
</reference>
<dbReference type="GO" id="GO:0008168">
    <property type="term" value="F:methyltransferase activity"/>
    <property type="evidence" value="ECO:0007669"/>
    <property type="project" value="UniProtKB-KW"/>
</dbReference>
<dbReference type="EMBL" id="JACHMH010000001">
    <property type="protein sequence ID" value="MBB4674496.1"/>
    <property type="molecule type" value="Genomic_DNA"/>
</dbReference>
<dbReference type="InterPro" id="IPR041698">
    <property type="entry name" value="Methyltransf_25"/>
</dbReference>
<dbReference type="RefSeq" id="WP_185000612.1">
    <property type="nucleotide sequence ID" value="NZ_BAAAUI010000003.1"/>
</dbReference>
<evidence type="ECO:0000313" key="5">
    <source>
        <dbReference type="Proteomes" id="UP000533598"/>
    </source>
</evidence>
<evidence type="ECO:0000256" key="2">
    <source>
        <dbReference type="ARBA" id="ARBA00022679"/>
    </source>
</evidence>
<dbReference type="Pfam" id="PF13649">
    <property type="entry name" value="Methyltransf_25"/>
    <property type="match status" value="1"/>
</dbReference>
<dbReference type="SUPFAM" id="SSF53335">
    <property type="entry name" value="S-adenosyl-L-methionine-dependent methyltransferases"/>
    <property type="match status" value="1"/>
</dbReference>
<proteinExistence type="predicted"/>
<evidence type="ECO:0000256" key="1">
    <source>
        <dbReference type="ARBA" id="ARBA00022603"/>
    </source>
</evidence>
<protein>
    <submittedName>
        <fullName evidence="4">SAM-dependent methyltransferase</fullName>
    </submittedName>
</protein>
<comment type="caution">
    <text evidence="4">The sequence shown here is derived from an EMBL/GenBank/DDBJ whole genome shotgun (WGS) entry which is preliminary data.</text>
</comment>
<name>A0A7W7FQ38_9PSEU</name>
<keyword evidence="5" id="KW-1185">Reference proteome</keyword>
<dbReference type="Gene3D" id="3.40.50.150">
    <property type="entry name" value="Vaccinia Virus protein VP39"/>
    <property type="match status" value="1"/>
</dbReference>
<dbReference type="PANTHER" id="PTHR43861">
    <property type="entry name" value="TRANS-ACONITATE 2-METHYLTRANSFERASE-RELATED"/>
    <property type="match status" value="1"/>
</dbReference>
<dbReference type="Proteomes" id="UP000533598">
    <property type="component" value="Unassembled WGS sequence"/>
</dbReference>
<dbReference type="AlphaFoldDB" id="A0A7W7FQ38"/>
<dbReference type="CDD" id="cd02440">
    <property type="entry name" value="AdoMet_MTases"/>
    <property type="match status" value="1"/>
</dbReference>
<dbReference type="PANTHER" id="PTHR43861:SF1">
    <property type="entry name" value="TRANS-ACONITATE 2-METHYLTRANSFERASE"/>
    <property type="match status" value="1"/>
</dbReference>
<keyword evidence="1 4" id="KW-0489">Methyltransferase</keyword>
<keyword evidence="2 4" id="KW-0808">Transferase</keyword>
<organism evidence="4 5">
    <name type="scientific">Crossiella cryophila</name>
    <dbReference type="NCBI Taxonomy" id="43355"/>
    <lineage>
        <taxon>Bacteria</taxon>
        <taxon>Bacillati</taxon>
        <taxon>Actinomycetota</taxon>
        <taxon>Actinomycetes</taxon>
        <taxon>Pseudonocardiales</taxon>
        <taxon>Pseudonocardiaceae</taxon>
        <taxon>Crossiella</taxon>
    </lineage>
</organism>
<evidence type="ECO:0000313" key="4">
    <source>
        <dbReference type="EMBL" id="MBB4674496.1"/>
    </source>
</evidence>
<dbReference type="InterPro" id="IPR029063">
    <property type="entry name" value="SAM-dependent_MTases_sf"/>
</dbReference>
<accession>A0A7W7FQ38</accession>